<feature type="domain" description="Rab-GAP TBC" evidence="5">
    <location>
        <begin position="783"/>
        <end position="972"/>
    </location>
</feature>
<dbReference type="AlphaFoldDB" id="A0A9P7VQN1"/>
<evidence type="ECO:0000256" key="2">
    <source>
        <dbReference type="PROSITE-ProRule" id="PRU00192"/>
    </source>
</evidence>
<dbReference type="PROSITE" id="PS50086">
    <property type="entry name" value="TBC_RABGAP"/>
    <property type="match status" value="1"/>
</dbReference>
<feature type="compositionally biased region" description="Pro residues" evidence="3">
    <location>
        <begin position="488"/>
        <end position="501"/>
    </location>
</feature>
<dbReference type="GO" id="GO:0031267">
    <property type="term" value="F:small GTPase binding"/>
    <property type="evidence" value="ECO:0007669"/>
    <property type="project" value="TreeGrafter"/>
</dbReference>
<sequence>MDGAQLARWTRFAGKGGIGKCTAIRDCIAESGDDLMFLQDDLIIVLMQLPPPDEGWYLGYCEGVVGRFNGTDVRFEKGERLKKPVLAKRGSSRLSSLNILDTPKSPLFSKGTFSEEAKILEVEDKVKDNYTMFTAPPDTSTSSVEDVRPLSDGDSMAISPPESMSGSSTVRESTTISVAETVVDRESAGMNIGFALLQESDGEDDNSVYSDENMLPAVETTKEITDETTEEIMVIVETTATESETTMEATVPTTTTADEEREVTKEERRNSEEDPSRSPSLSVWDIYDDYRYSRATMQHQSLSTSSMHSTNGPSQSLPSPLLHTRFSNYSPTASPTSSTFPPDDSPTSTPLLPPPSPLAPSLPPEITSPPSTPLLMVRKRIHPSASDGPRESLFLPHPNAPRAPSTAPVEPPTSNNLIPTLKHVLTLPNGATIYGRTLGDLSSAHGPVGITFTVDPPPPPPPPPVFAPRTSSPLRTRSSVSALRESPSPLPRPFNGPPAPRPRSRSFSDLRAAAMQQITPSPTRMRTASTAPLIVTTATPSPPSRLRSNSIAPKPILTWLSFESPPSPVPSSPTATSASHSLSLLTKIPESNSELLPPPTNESPLTASSPASLSAFPMPPRGNSPASLSSFPLPPTLPPPSITPTTSPPRKLSLPNLRARTVSHRVATLQSQRPPSFQSRPSVSESVRPSLDTGSIKSQSSGQQIQVKSTEFELIAPSPISTSPSSSSPSSPFPPARTMPVERQKSAQEKQQDRDRETKFLAILSTPKSKQKKLRKLVMEGGSIPMSVRWLVWMELVGGDKDGKEQPSSNGAVGGGMLTSGPRGKSQAALTALLASETSTASSPAEKLSRAYRRMCPDVAGSDELSLILTFLLTLAPEQDAFWIFCCVMDSSLRGYFTADEQALEVDGELFSRALGKADGQLAHHLLTTLGIPAGKLIREAGVRRGFVGVIRNSDGDEEELRRVWDTWLCDGLPTVIKTLLTIVTLLRPKLMSCKTNSEAKDLLRRGVCVGRGDIERIGRERGWKVSEEEIRRERARMTRVLFEARGKGRGKAHVGLVGGGRGISLPVR</sequence>
<gene>
    <name evidence="6" type="ORF">BT62DRAFT_261024</name>
</gene>
<dbReference type="SUPFAM" id="SSF47923">
    <property type="entry name" value="Ypt/Rab-GAP domain of gyp1p"/>
    <property type="match status" value="1"/>
</dbReference>
<feature type="region of interest" description="Disordered" evidence="3">
    <location>
        <begin position="301"/>
        <end position="415"/>
    </location>
</feature>
<evidence type="ECO:0000259" key="4">
    <source>
        <dbReference type="PROSITE" id="PS50002"/>
    </source>
</evidence>
<dbReference type="RefSeq" id="XP_043037736.1">
    <property type="nucleotide sequence ID" value="XM_043180278.1"/>
</dbReference>
<feature type="compositionally biased region" description="Low complexity" evidence="3">
    <location>
        <begin position="330"/>
        <end position="350"/>
    </location>
</feature>
<dbReference type="Pfam" id="PF00566">
    <property type="entry name" value="RabGAP-TBC"/>
    <property type="match status" value="1"/>
</dbReference>
<dbReference type="SUPFAM" id="SSF50044">
    <property type="entry name" value="SH3-domain"/>
    <property type="match status" value="1"/>
</dbReference>
<dbReference type="InterPro" id="IPR000195">
    <property type="entry name" value="Rab-GAP-TBC_dom"/>
</dbReference>
<comment type="caution">
    <text evidence="6">The sequence shown here is derived from an EMBL/GenBank/DDBJ whole genome shotgun (WGS) entry which is preliminary data.</text>
</comment>
<dbReference type="InterPro" id="IPR050302">
    <property type="entry name" value="Rab_GAP_TBC_domain"/>
</dbReference>
<evidence type="ECO:0008006" key="8">
    <source>
        <dbReference type="Google" id="ProtNLM"/>
    </source>
</evidence>
<dbReference type="GO" id="GO:0005096">
    <property type="term" value="F:GTPase activator activity"/>
    <property type="evidence" value="ECO:0007669"/>
    <property type="project" value="TreeGrafter"/>
</dbReference>
<feature type="compositionally biased region" description="Low complexity" evidence="3">
    <location>
        <begin position="468"/>
        <end position="481"/>
    </location>
</feature>
<feature type="compositionally biased region" description="Basic and acidic residues" evidence="3">
    <location>
        <begin position="740"/>
        <end position="755"/>
    </location>
</feature>
<feature type="region of interest" description="Disordered" evidence="3">
    <location>
        <begin position="240"/>
        <end position="281"/>
    </location>
</feature>
<feature type="compositionally biased region" description="Low complexity" evidence="3">
    <location>
        <begin position="603"/>
        <end position="616"/>
    </location>
</feature>
<evidence type="ECO:0000256" key="3">
    <source>
        <dbReference type="SAM" id="MobiDB-lite"/>
    </source>
</evidence>
<dbReference type="PANTHER" id="PTHR47219">
    <property type="entry name" value="RAB GTPASE-ACTIVATING PROTEIN 1-LIKE"/>
    <property type="match status" value="1"/>
</dbReference>
<dbReference type="InterPro" id="IPR036028">
    <property type="entry name" value="SH3-like_dom_sf"/>
</dbReference>
<dbReference type="OrthoDB" id="159449at2759"/>
<feature type="domain" description="SH3" evidence="4">
    <location>
        <begin position="16"/>
        <end position="78"/>
    </location>
</feature>
<evidence type="ECO:0000259" key="5">
    <source>
        <dbReference type="PROSITE" id="PS50086"/>
    </source>
</evidence>
<dbReference type="Gene3D" id="2.30.30.40">
    <property type="entry name" value="SH3 Domains"/>
    <property type="match status" value="1"/>
</dbReference>
<evidence type="ECO:0000313" key="7">
    <source>
        <dbReference type="Proteomes" id="UP000812287"/>
    </source>
</evidence>
<protein>
    <recommendedName>
        <fullName evidence="8">SH3 domain-containing protein</fullName>
    </recommendedName>
</protein>
<dbReference type="InterPro" id="IPR035969">
    <property type="entry name" value="Rab-GAP_TBC_sf"/>
</dbReference>
<feature type="compositionally biased region" description="Pro residues" evidence="3">
    <location>
        <begin position="455"/>
        <end position="466"/>
    </location>
</feature>
<dbReference type="InterPro" id="IPR001452">
    <property type="entry name" value="SH3_domain"/>
</dbReference>
<name>A0A9P7VQN1_9AGAR</name>
<feature type="compositionally biased region" description="Pro residues" evidence="3">
    <location>
        <begin position="632"/>
        <end position="642"/>
    </location>
</feature>
<proteinExistence type="predicted"/>
<evidence type="ECO:0000256" key="1">
    <source>
        <dbReference type="ARBA" id="ARBA00022443"/>
    </source>
</evidence>
<dbReference type="SMART" id="SM00326">
    <property type="entry name" value="SH3"/>
    <property type="match status" value="1"/>
</dbReference>
<feature type="compositionally biased region" description="Low complexity" evidence="3">
    <location>
        <begin position="717"/>
        <end position="730"/>
    </location>
</feature>
<feature type="compositionally biased region" description="Low complexity" evidence="3">
    <location>
        <begin position="240"/>
        <end position="256"/>
    </location>
</feature>
<feature type="region of interest" description="Disordered" evidence="3">
    <location>
        <begin position="561"/>
        <end position="755"/>
    </location>
</feature>
<dbReference type="Proteomes" id="UP000812287">
    <property type="component" value="Unassembled WGS sequence"/>
</dbReference>
<dbReference type="EMBL" id="MU250541">
    <property type="protein sequence ID" value="KAG7444236.1"/>
    <property type="molecule type" value="Genomic_DNA"/>
</dbReference>
<feature type="compositionally biased region" description="Low complexity" evidence="3">
    <location>
        <begin position="572"/>
        <end position="586"/>
    </location>
</feature>
<evidence type="ECO:0000313" key="6">
    <source>
        <dbReference type="EMBL" id="KAG7444236.1"/>
    </source>
</evidence>
<dbReference type="GeneID" id="66102574"/>
<accession>A0A9P7VQN1</accession>
<feature type="compositionally biased region" description="Low complexity" evidence="3">
    <location>
        <begin position="670"/>
        <end position="709"/>
    </location>
</feature>
<feature type="compositionally biased region" description="Pro residues" evidence="3">
    <location>
        <begin position="351"/>
        <end position="372"/>
    </location>
</feature>
<reference evidence="6" key="1">
    <citation type="submission" date="2020-11" db="EMBL/GenBank/DDBJ databases">
        <title>Adaptations for nitrogen fixation in a non-lichenized fungal sporocarp promotes dispersal by wood-feeding termites.</title>
        <authorList>
            <consortium name="DOE Joint Genome Institute"/>
            <person name="Koch R.A."/>
            <person name="Yoon G."/>
            <person name="Arayal U."/>
            <person name="Lail K."/>
            <person name="Amirebrahimi M."/>
            <person name="Labutti K."/>
            <person name="Lipzen A."/>
            <person name="Riley R."/>
            <person name="Barry K."/>
            <person name="Henrissat B."/>
            <person name="Grigoriev I.V."/>
            <person name="Herr J.R."/>
            <person name="Aime M.C."/>
        </authorList>
    </citation>
    <scope>NUCLEOTIDE SEQUENCE</scope>
    <source>
        <strain evidence="6">MCA 3950</strain>
    </source>
</reference>
<dbReference type="Gene3D" id="1.10.472.80">
    <property type="entry name" value="Ypt/Rab-GAP domain of gyp1p, domain 3"/>
    <property type="match status" value="1"/>
</dbReference>
<feature type="region of interest" description="Disordered" evidence="3">
    <location>
        <begin position="449"/>
        <end position="505"/>
    </location>
</feature>
<keyword evidence="1 2" id="KW-0728">SH3 domain</keyword>
<dbReference type="PROSITE" id="PS50002">
    <property type="entry name" value="SH3"/>
    <property type="match status" value="1"/>
</dbReference>
<dbReference type="PANTHER" id="PTHR47219:SF9">
    <property type="entry name" value="GTPASE ACTIVATING PROTEIN AND CENTROSOME-ASSOCIATED, ISOFORM B"/>
    <property type="match status" value="1"/>
</dbReference>
<keyword evidence="7" id="KW-1185">Reference proteome</keyword>
<feature type="compositionally biased region" description="Basic and acidic residues" evidence="3">
    <location>
        <begin position="262"/>
        <end position="276"/>
    </location>
</feature>
<feature type="compositionally biased region" description="Polar residues" evidence="3">
    <location>
        <begin position="301"/>
        <end position="318"/>
    </location>
</feature>
<organism evidence="6 7">
    <name type="scientific">Guyanagaster necrorhizus</name>
    <dbReference type="NCBI Taxonomy" id="856835"/>
    <lineage>
        <taxon>Eukaryota</taxon>
        <taxon>Fungi</taxon>
        <taxon>Dikarya</taxon>
        <taxon>Basidiomycota</taxon>
        <taxon>Agaricomycotina</taxon>
        <taxon>Agaricomycetes</taxon>
        <taxon>Agaricomycetidae</taxon>
        <taxon>Agaricales</taxon>
        <taxon>Marasmiineae</taxon>
        <taxon>Physalacriaceae</taxon>
        <taxon>Guyanagaster</taxon>
    </lineage>
</organism>